<organism evidence="1 2">
    <name type="scientific">Shewanella xiamenensis</name>
    <dbReference type="NCBI Taxonomy" id="332186"/>
    <lineage>
        <taxon>Bacteria</taxon>
        <taxon>Pseudomonadati</taxon>
        <taxon>Pseudomonadota</taxon>
        <taxon>Gammaproteobacteria</taxon>
        <taxon>Alteromonadales</taxon>
        <taxon>Shewanellaceae</taxon>
        <taxon>Shewanella</taxon>
    </lineage>
</organism>
<dbReference type="RefSeq" id="WP_282679539.1">
    <property type="nucleotide sequence ID" value="NZ_CP106875.1"/>
</dbReference>
<name>A0ABT6UFQ8_9GAMM</name>
<sequence length="135" mass="15294">MRLETTRQIPLSGKGVPVDTFYDLEAELPCVLPDNRIVIVHGVRRIFVGDALLASAFFSFDVEVINNGFDGLHQFVGHQHQLIKEARSMRLNRKLAVSRWDKGIGSAAQYLLMDDAEHETFRELGPLEWLIAFSL</sequence>
<evidence type="ECO:0000313" key="2">
    <source>
        <dbReference type="Proteomes" id="UP001159075"/>
    </source>
</evidence>
<evidence type="ECO:0000313" key="1">
    <source>
        <dbReference type="EMBL" id="MDI5832570.1"/>
    </source>
</evidence>
<gene>
    <name evidence="1" type="ORF">ODY93_13405</name>
</gene>
<protein>
    <submittedName>
        <fullName evidence="1">Uncharacterized protein</fullName>
    </submittedName>
</protein>
<dbReference type="Proteomes" id="UP001159075">
    <property type="component" value="Unassembled WGS sequence"/>
</dbReference>
<reference evidence="1 2" key="1">
    <citation type="submission" date="2022-09" db="EMBL/GenBank/DDBJ databases">
        <title>The outer-membrane cytochrome OmcA is essential for infection of Shewanella oneidensis by a zebrafish-associated bacteriophage.</title>
        <authorList>
            <person name="Grenfell A.W."/>
            <person name="Intile P."/>
            <person name="Mcfarlane J."/>
            <person name="Leung D."/>
            <person name="Abdalla K."/>
            <person name="Wold M."/>
            <person name="Kees E."/>
            <person name="Gralnick J."/>
        </authorList>
    </citation>
    <scope>NUCLEOTIDE SEQUENCE [LARGE SCALE GENOMIC DNA]</scope>
    <source>
        <strain evidence="1 2">NF-5</strain>
    </source>
</reference>
<dbReference type="EMBL" id="JAOTLW010000013">
    <property type="protein sequence ID" value="MDI5832570.1"/>
    <property type="molecule type" value="Genomic_DNA"/>
</dbReference>
<proteinExistence type="predicted"/>
<comment type="caution">
    <text evidence="1">The sequence shown here is derived from an EMBL/GenBank/DDBJ whole genome shotgun (WGS) entry which is preliminary data.</text>
</comment>
<keyword evidence="2" id="KW-1185">Reference proteome</keyword>
<accession>A0ABT6UFQ8</accession>